<feature type="domain" description="GGDEF" evidence="1">
    <location>
        <begin position="1"/>
        <end position="46"/>
    </location>
</feature>
<keyword evidence="3" id="KW-1185">Reference proteome</keyword>
<organism evidence="2 3">
    <name type="scientific">Paenibacillus solisilvae</name>
    <dbReference type="NCBI Taxonomy" id="2486751"/>
    <lineage>
        <taxon>Bacteria</taxon>
        <taxon>Bacillati</taxon>
        <taxon>Bacillota</taxon>
        <taxon>Bacilli</taxon>
        <taxon>Bacillales</taxon>
        <taxon>Paenibacillaceae</taxon>
        <taxon>Paenibacillus</taxon>
    </lineage>
</organism>
<dbReference type="RefSeq" id="WP_379191236.1">
    <property type="nucleotide sequence ID" value="NZ_JBHSOW010000098.1"/>
</dbReference>
<proteinExistence type="predicted"/>
<dbReference type="PANTHER" id="PTHR46663">
    <property type="entry name" value="DIGUANYLATE CYCLASE DGCT-RELATED"/>
    <property type="match status" value="1"/>
</dbReference>
<comment type="caution">
    <text evidence="2">The sequence shown here is derived from an EMBL/GenBank/DDBJ whole genome shotgun (WGS) entry which is preliminary data.</text>
</comment>
<dbReference type="InterPro" id="IPR043128">
    <property type="entry name" value="Rev_trsase/Diguanyl_cyclase"/>
</dbReference>
<gene>
    <name evidence="2" type="ORF">ACFPYJ_26460</name>
</gene>
<protein>
    <submittedName>
        <fullName evidence="2">Diguanylate cyclase</fullName>
        <ecNumber evidence="2">2.7.7.65</ecNumber>
    </submittedName>
</protein>
<name>A0ABW0W4I5_9BACL</name>
<dbReference type="InterPro" id="IPR052163">
    <property type="entry name" value="DGC-Regulatory_Protein"/>
</dbReference>
<dbReference type="Pfam" id="PF00990">
    <property type="entry name" value="GGDEF"/>
    <property type="match status" value="1"/>
</dbReference>
<evidence type="ECO:0000313" key="3">
    <source>
        <dbReference type="Proteomes" id="UP001596047"/>
    </source>
</evidence>
<accession>A0ABW0W4I5</accession>
<dbReference type="InterPro" id="IPR000160">
    <property type="entry name" value="GGDEF_dom"/>
</dbReference>
<keyword evidence="2" id="KW-0548">Nucleotidyltransferase</keyword>
<keyword evidence="2" id="KW-0808">Transferase</keyword>
<dbReference type="EC" id="2.7.7.65" evidence="2"/>
<dbReference type="NCBIfam" id="TIGR00254">
    <property type="entry name" value="GGDEF"/>
    <property type="match status" value="1"/>
</dbReference>
<sequence length="55" mass="6045">MDVTASIGIAVYPGDGVDGTELLRRADQAMYEAKTKGKNSCRFYSNSVNMQLQDK</sequence>
<dbReference type="InterPro" id="IPR029787">
    <property type="entry name" value="Nucleotide_cyclase"/>
</dbReference>
<dbReference type="PANTHER" id="PTHR46663:SF2">
    <property type="entry name" value="GGDEF DOMAIN-CONTAINING PROTEIN"/>
    <property type="match status" value="1"/>
</dbReference>
<reference evidence="3" key="1">
    <citation type="journal article" date="2019" name="Int. J. Syst. Evol. Microbiol.">
        <title>The Global Catalogue of Microorganisms (GCM) 10K type strain sequencing project: providing services to taxonomists for standard genome sequencing and annotation.</title>
        <authorList>
            <consortium name="The Broad Institute Genomics Platform"/>
            <consortium name="The Broad Institute Genome Sequencing Center for Infectious Disease"/>
            <person name="Wu L."/>
            <person name="Ma J."/>
        </authorList>
    </citation>
    <scope>NUCLEOTIDE SEQUENCE [LARGE SCALE GENOMIC DNA]</scope>
    <source>
        <strain evidence="3">CGMCC 1.3240</strain>
    </source>
</reference>
<dbReference type="PROSITE" id="PS50887">
    <property type="entry name" value="GGDEF"/>
    <property type="match status" value="1"/>
</dbReference>
<dbReference type="GO" id="GO:0052621">
    <property type="term" value="F:diguanylate cyclase activity"/>
    <property type="evidence" value="ECO:0007669"/>
    <property type="project" value="UniProtKB-EC"/>
</dbReference>
<evidence type="ECO:0000259" key="1">
    <source>
        <dbReference type="PROSITE" id="PS50887"/>
    </source>
</evidence>
<dbReference type="SUPFAM" id="SSF55073">
    <property type="entry name" value="Nucleotide cyclase"/>
    <property type="match status" value="1"/>
</dbReference>
<dbReference type="EMBL" id="JBHSOW010000098">
    <property type="protein sequence ID" value="MFC5652598.1"/>
    <property type="molecule type" value="Genomic_DNA"/>
</dbReference>
<evidence type="ECO:0000313" key="2">
    <source>
        <dbReference type="EMBL" id="MFC5652598.1"/>
    </source>
</evidence>
<dbReference type="Proteomes" id="UP001596047">
    <property type="component" value="Unassembled WGS sequence"/>
</dbReference>
<dbReference type="Gene3D" id="3.30.70.270">
    <property type="match status" value="1"/>
</dbReference>